<feature type="domain" description="Sulfotransferase" evidence="3">
    <location>
        <begin position="7"/>
        <end position="180"/>
    </location>
</feature>
<keyword evidence="2 4" id="KW-0808">Transferase</keyword>
<evidence type="ECO:0000256" key="2">
    <source>
        <dbReference type="ARBA" id="ARBA00022679"/>
    </source>
</evidence>
<organism evidence="4 5">
    <name type="scientific">Lyngbya aestuarii BL J</name>
    <dbReference type="NCBI Taxonomy" id="1348334"/>
    <lineage>
        <taxon>Bacteria</taxon>
        <taxon>Bacillati</taxon>
        <taxon>Cyanobacteriota</taxon>
        <taxon>Cyanophyceae</taxon>
        <taxon>Oscillatoriophycideae</taxon>
        <taxon>Oscillatoriales</taxon>
        <taxon>Microcoleaceae</taxon>
        <taxon>Lyngbya</taxon>
    </lineage>
</organism>
<accession>U7QLK6</accession>
<dbReference type="PANTHER" id="PTHR11783">
    <property type="entry name" value="SULFOTRANSFERASE SULT"/>
    <property type="match status" value="1"/>
</dbReference>
<comment type="caution">
    <text evidence="4">The sequence shown here is derived from an EMBL/GenBank/DDBJ whole genome shotgun (WGS) entry which is preliminary data.</text>
</comment>
<dbReference type="EMBL" id="AUZM01000013">
    <property type="protein sequence ID" value="ERT08157.1"/>
    <property type="molecule type" value="Genomic_DNA"/>
</dbReference>
<dbReference type="Proteomes" id="UP000017127">
    <property type="component" value="Unassembled WGS sequence"/>
</dbReference>
<dbReference type="InterPro" id="IPR027417">
    <property type="entry name" value="P-loop_NTPase"/>
</dbReference>
<dbReference type="Pfam" id="PF00685">
    <property type="entry name" value="Sulfotransfer_1"/>
    <property type="match status" value="1"/>
</dbReference>
<reference evidence="4 5" key="1">
    <citation type="journal article" date="2013" name="Front. Microbiol.">
        <title>Comparative genomic analyses of the cyanobacterium, Lyngbya aestuarii BL J, a powerful hydrogen producer.</title>
        <authorList>
            <person name="Kothari A."/>
            <person name="Vaughn M."/>
            <person name="Garcia-Pichel F."/>
        </authorList>
    </citation>
    <scope>NUCLEOTIDE SEQUENCE [LARGE SCALE GENOMIC DNA]</scope>
    <source>
        <strain evidence="4 5">BL J</strain>
    </source>
</reference>
<proteinExistence type="inferred from homology"/>
<dbReference type="InterPro" id="IPR000863">
    <property type="entry name" value="Sulfotransferase_dom"/>
</dbReference>
<dbReference type="Gene3D" id="3.40.50.300">
    <property type="entry name" value="P-loop containing nucleotide triphosphate hydrolases"/>
    <property type="match status" value="1"/>
</dbReference>
<dbReference type="RefSeq" id="WP_023065583.1">
    <property type="nucleotide sequence ID" value="NZ_AUZM01000013.1"/>
</dbReference>
<evidence type="ECO:0000313" key="5">
    <source>
        <dbReference type="Proteomes" id="UP000017127"/>
    </source>
</evidence>
<dbReference type="AlphaFoldDB" id="U7QLK6"/>
<comment type="similarity">
    <text evidence="1">Belongs to the sulfotransferase 1 family.</text>
</comment>
<dbReference type="GO" id="GO:0008146">
    <property type="term" value="F:sulfotransferase activity"/>
    <property type="evidence" value="ECO:0007669"/>
    <property type="project" value="InterPro"/>
</dbReference>
<dbReference type="OrthoDB" id="8446141at2"/>
<keyword evidence="5" id="KW-1185">Reference proteome</keyword>
<name>U7QLK6_9CYAN</name>
<dbReference type="SUPFAM" id="SSF52540">
    <property type="entry name" value="P-loop containing nucleoside triphosphate hydrolases"/>
    <property type="match status" value="1"/>
</dbReference>
<evidence type="ECO:0000259" key="3">
    <source>
        <dbReference type="Pfam" id="PF00685"/>
    </source>
</evidence>
<evidence type="ECO:0000256" key="1">
    <source>
        <dbReference type="ARBA" id="ARBA00005771"/>
    </source>
</evidence>
<dbReference type="PATRIC" id="fig|1348334.3.peg.1808"/>
<gene>
    <name evidence="4" type="ORF">M595_1854</name>
</gene>
<sequence>MKLAYLGHHKSGSTWIETLIKQVCYLVNLKCQIASNPQLFNSELDSYLQNENIDFICYTNANIHFLKPILEKIKGFHVIRDPRDIVVSAYFSHRYSHSTHSWPELNDYRQELEHLPKEKGLLFVMDYLSYMKVNGVELNIFGEMQEWNYNLPNILEIKFEEMIANPYNKFLDIVQFLDLLDDSPYISVKSMSSYLVSETLNRGLKKINPYQKNKISFNSKIYAWQALNIVYEHDFSRYARGRKPGQEDVKSHNRKGVAGDWKNHFQEEHKQFFKDKYGSLLVQLGYEENNDW</sequence>
<protein>
    <submittedName>
        <fullName evidence="4">Sulfotransferase domain protein</fullName>
    </submittedName>
</protein>
<evidence type="ECO:0000313" key="4">
    <source>
        <dbReference type="EMBL" id="ERT08157.1"/>
    </source>
</evidence>